<accession>A0A5D2Q2H2</accession>
<evidence type="ECO:0000256" key="1">
    <source>
        <dbReference type="SAM" id="Phobius"/>
    </source>
</evidence>
<dbReference type="Proteomes" id="UP000322667">
    <property type="component" value="Chromosome A06"/>
</dbReference>
<dbReference type="AlphaFoldDB" id="A0A5D2Q2H2"/>
<evidence type="ECO:0008006" key="4">
    <source>
        <dbReference type="Google" id="ProtNLM"/>
    </source>
</evidence>
<sequence length="103" mass="11660">MSYRFGISKTFSDFSSVLPPLHSCSPFSSLHRSGFVLPFVLPSPFRSPLIWFRAPFPPLISSSFYKLIWGFSACFCLRSCLGFLLVWLCCLACLGQTFFTDLL</sequence>
<keyword evidence="1" id="KW-0812">Transmembrane</keyword>
<evidence type="ECO:0000313" key="3">
    <source>
        <dbReference type="Proteomes" id="UP000322667"/>
    </source>
</evidence>
<name>A0A5D2Q2H2_GOSTO</name>
<proteinExistence type="predicted"/>
<keyword evidence="1" id="KW-0472">Membrane</keyword>
<keyword evidence="1" id="KW-1133">Transmembrane helix</keyword>
<protein>
    <recommendedName>
        <fullName evidence="4">Transmembrane protein</fullName>
    </recommendedName>
</protein>
<dbReference type="EMBL" id="CM017615">
    <property type="protein sequence ID" value="TYI22637.1"/>
    <property type="molecule type" value="Genomic_DNA"/>
</dbReference>
<gene>
    <name evidence="2" type="ORF">ES332_A06G117100v1</name>
</gene>
<keyword evidence="3" id="KW-1185">Reference proteome</keyword>
<organism evidence="2 3">
    <name type="scientific">Gossypium tomentosum</name>
    <name type="common">Hawaiian cotton</name>
    <name type="synonym">Gossypium sandvicense</name>
    <dbReference type="NCBI Taxonomy" id="34277"/>
    <lineage>
        <taxon>Eukaryota</taxon>
        <taxon>Viridiplantae</taxon>
        <taxon>Streptophyta</taxon>
        <taxon>Embryophyta</taxon>
        <taxon>Tracheophyta</taxon>
        <taxon>Spermatophyta</taxon>
        <taxon>Magnoliopsida</taxon>
        <taxon>eudicotyledons</taxon>
        <taxon>Gunneridae</taxon>
        <taxon>Pentapetalae</taxon>
        <taxon>rosids</taxon>
        <taxon>malvids</taxon>
        <taxon>Malvales</taxon>
        <taxon>Malvaceae</taxon>
        <taxon>Malvoideae</taxon>
        <taxon>Gossypium</taxon>
    </lineage>
</organism>
<evidence type="ECO:0000313" key="2">
    <source>
        <dbReference type="EMBL" id="TYI22637.1"/>
    </source>
</evidence>
<feature type="transmembrane region" description="Helical" evidence="1">
    <location>
        <begin position="80"/>
        <end position="99"/>
    </location>
</feature>
<reference evidence="2 3" key="1">
    <citation type="submission" date="2019-07" db="EMBL/GenBank/DDBJ databases">
        <title>WGS assembly of Gossypium tomentosum.</title>
        <authorList>
            <person name="Chen Z.J."/>
            <person name="Sreedasyam A."/>
            <person name="Ando A."/>
            <person name="Song Q."/>
            <person name="De L."/>
            <person name="Hulse-Kemp A."/>
            <person name="Ding M."/>
            <person name="Ye W."/>
            <person name="Kirkbride R."/>
            <person name="Jenkins J."/>
            <person name="Plott C."/>
            <person name="Lovell J."/>
            <person name="Lin Y.-M."/>
            <person name="Vaughn R."/>
            <person name="Liu B."/>
            <person name="Li W."/>
            <person name="Simpson S."/>
            <person name="Scheffler B."/>
            <person name="Saski C."/>
            <person name="Grover C."/>
            <person name="Hu G."/>
            <person name="Conover J."/>
            <person name="Carlson J."/>
            <person name="Shu S."/>
            <person name="Boston L."/>
            <person name="Williams M."/>
            <person name="Peterson D."/>
            <person name="Mcgee K."/>
            <person name="Jones D."/>
            <person name="Wendel J."/>
            <person name="Stelly D."/>
            <person name="Grimwood J."/>
            <person name="Schmutz J."/>
        </authorList>
    </citation>
    <scope>NUCLEOTIDE SEQUENCE [LARGE SCALE GENOMIC DNA]</scope>
    <source>
        <strain evidence="2">7179.01</strain>
    </source>
</reference>